<evidence type="ECO:0000256" key="1">
    <source>
        <dbReference type="SAM" id="MobiDB-lite"/>
    </source>
</evidence>
<protein>
    <submittedName>
        <fullName evidence="2">Uncharacterized protein</fullName>
    </submittedName>
</protein>
<feature type="region of interest" description="Disordered" evidence="1">
    <location>
        <begin position="1"/>
        <end position="45"/>
    </location>
</feature>
<gene>
    <name evidence="2" type="ORF">IMSHALPRED_006861</name>
</gene>
<dbReference type="EMBL" id="CAJPDT010000042">
    <property type="protein sequence ID" value="CAF9926125.1"/>
    <property type="molecule type" value="Genomic_DNA"/>
</dbReference>
<reference evidence="2" key="1">
    <citation type="submission" date="2021-03" db="EMBL/GenBank/DDBJ databases">
        <authorList>
            <person name="Tagirdzhanova G."/>
        </authorList>
    </citation>
    <scope>NUCLEOTIDE SEQUENCE</scope>
</reference>
<evidence type="ECO:0000313" key="3">
    <source>
        <dbReference type="Proteomes" id="UP000664534"/>
    </source>
</evidence>
<dbReference type="Pfam" id="PF12511">
    <property type="entry name" value="DUF3716"/>
    <property type="match status" value="1"/>
</dbReference>
<proteinExistence type="predicted"/>
<keyword evidence="3" id="KW-1185">Reference proteome</keyword>
<dbReference type="AlphaFoldDB" id="A0A8H3IM89"/>
<name>A0A8H3IM89_9LECA</name>
<dbReference type="OrthoDB" id="3560623at2759"/>
<organism evidence="2 3">
    <name type="scientific">Imshaugia aleurites</name>
    <dbReference type="NCBI Taxonomy" id="172621"/>
    <lineage>
        <taxon>Eukaryota</taxon>
        <taxon>Fungi</taxon>
        <taxon>Dikarya</taxon>
        <taxon>Ascomycota</taxon>
        <taxon>Pezizomycotina</taxon>
        <taxon>Lecanoromycetes</taxon>
        <taxon>OSLEUM clade</taxon>
        <taxon>Lecanoromycetidae</taxon>
        <taxon>Lecanorales</taxon>
        <taxon>Lecanorineae</taxon>
        <taxon>Parmeliaceae</taxon>
        <taxon>Imshaugia</taxon>
    </lineage>
</organism>
<dbReference type="InterPro" id="IPR022190">
    <property type="entry name" value="DUF3716"/>
</dbReference>
<accession>A0A8H3IM89</accession>
<evidence type="ECO:0000313" key="2">
    <source>
        <dbReference type="EMBL" id="CAF9926125.1"/>
    </source>
</evidence>
<comment type="caution">
    <text evidence="2">The sequence shown here is derived from an EMBL/GenBank/DDBJ whole genome shotgun (WGS) entry which is preliminary data.</text>
</comment>
<dbReference type="Proteomes" id="UP000664534">
    <property type="component" value="Unassembled WGS sequence"/>
</dbReference>
<feature type="non-terminal residue" evidence="2">
    <location>
        <position position="1"/>
    </location>
</feature>
<sequence length="213" mass="23608">RRKLSDDPVFPGDWAEIQSEPEDFTTSRATSAKPARAAPVQPSREQVELLTPNTIKLRSITSLPVTQPQIRWLSARGFTRGENHSYSEAITAHIRGETAGTSCESSQRGGGLFEDCVVISTADLNGKPRRNFSAALRNMMEGFVMPEGRNYDDIADVKDMSEIATLMVIRLRSRARRFARNEPVSPLGVASRGHRLTRSSINYISFGNADQAR</sequence>